<evidence type="ECO:0000256" key="2">
    <source>
        <dbReference type="PROSITE-ProRule" id="PRU00169"/>
    </source>
</evidence>
<gene>
    <name evidence="5" type="ORF">CE457_02985</name>
    <name evidence="4" type="ORF">KUC_1757</name>
</gene>
<dbReference type="CDD" id="cd00156">
    <property type="entry name" value="REC"/>
    <property type="match status" value="1"/>
</dbReference>
<dbReference type="Proteomes" id="UP000005756">
    <property type="component" value="Unassembled WGS sequence"/>
</dbReference>
<evidence type="ECO:0000313" key="7">
    <source>
        <dbReference type="Proteomes" id="UP000216538"/>
    </source>
</evidence>
<evidence type="ECO:0000259" key="3">
    <source>
        <dbReference type="PROSITE" id="PS50110"/>
    </source>
</evidence>
<reference evidence="5 7" key="2">
    <citation type="submission" date="2017-07" db="EMBL/GenBank/DDBJ databases">
        <title>Shotgun whole genome sequences of three halophilic bacterial isolates.</title>
        <authorList>
            <person name="Pozzo T."/>
            <person name="Higdon S.M."/>
            <person name="Quillaguaman J."/>
        </authorList>
    </citation>
    <scope>NUCLEOTIDE SEQUENCE [LARGE SCALE GENOMIC DNA]</scope>
    <source>
        <strain evidence="5 7">LC1</strain>
    </source>
</reference>
<keyword evidence="4" id="KW-0418">Kinase</keyword>
<dbReference type="PANTHER" id="PTHR44591:SF3">
    <property type="entry name" value="RESPONSE REGULATORY DOMAIN-CONTAINING PROTEIN"/>
    <property type="match status" value="1"/>
</dbReference>
<dbReference type="AlphaFoldDB" id="A0A265E1G3"/>
<organism evidence="4 6">
    <name type="scientific">Vreelandella boliviensis LC1</name>
    <dbReference type="NCBI Taxonomy" id="1072583"/>
    <lineage>
        <taxon>Bacteria</taxon>
        <taxon>Pseudomonadati</taxon>
        <taxon>Pseudomonadota</taxon>
        <taxon>Gammaproteobacteria</taxon>
        <taxon>Oceanospirillales</taxon>
        <taxon>Halomonadaceae</taxon>
        <taxon>Vreelandella</taxon>
    </lineage>
</organism>
<dbReference type="SMART" id="SM00448">
    <property type="entry name" value="REC"/>
    <property type="match status" value="1"/>
</dbReference>
<sequence length="120" mass="12869">MHILVVDDDPLAGEMTAALLESQGHSTLLAFDAMEAVDQLDAHGNIKLIVSDMHMPLVSGLALLEMLREQDNHLPFILLTGDTPDATLRQTPGLDACLRKDAELADNLETAVKKALALSG</sequence>
<evidence type="ECO:0000313" key="6">
    <source>
        <dbReference type="Proteomes" id="UP000005756"/>
    </source>
</evidence>
<accession>A0A265E1G3</accession>
<reference evidence="4 6" key="1">
    <citation type="submission" date="2011-10" db="EMBL/GenBank/DDBJ databases">
        <authorList>
            <person name="Quillaguamn J."/>
            <person name="Guzmn D."/>
            <person name="Balderrama-Subieta A."/>
            <person name="Cardona-Ortuo C."/>
            <person name="Guevara-Martnez M."/>
            <person name="Callisaya-Quispe N."/>
        </authorList>
    </citation>
    <scope>NUCLEOTIDE SEQUENCE [LARGE SCALE GENOMIC DNA]</scope>
    <source>
        <strain evidence="4 6">LC1</strain>
    </source>
</reference>
<dbReference type="EMBL" id="JH393257">
    <property type="protein sequence ID" value="EHJ94798.1"/>
    <property type="molecule type" value="Genomic_DNA"/>
</dbReference>
<evidence type="ECO:0000256" key="1">
    <source>
        <dbReference type="ARBA" id="ARBA00022553"/>
    </source>
</evidence>
<dbReference type="GO" id="GO:0016301">
    <property type="term" value="F:kinase activity"/>
    <property type="evidence" value="ECO:0007669"/>
    <property type="project" value="UniProtKB-KW"/>
</dbReference>
<dbReference type="InterPro" id="IPR050595">
    <property type="entry name" value="Bact_response_regulator"/>
</dbReference>
<dbReference type="PANTHER" id="PTHR44591">
    <property type="entry name" value="STRESS RESPONSE REGULATOR PROTEIN 1"/>
    <property type="match status" value="1"/>
</dbReference>
<dbReference type="OrthoDB" id="9800897at2"/>
<dbReference type="RefSeq" id="WP_007112734.1">
    <property type="nucleotide sequence ID" value="NZ_JH393257.1"/>
</dbReference>
<evidence type="ECO:0000313" key="4">
    <source>
        <dbReference type="EMBL" id="EHJ94798.1"/>
    </source>
</evidence>
<dbReference type="Gene3D" id="3.40.50.2300">
    <property type="match status" value="1"/>
</dbReference>
<protein>
    <submittedName>
        <fullName evidence="4">CAI-1 autoinducer sensor kinase/phosphatase CqsS</fullName>
    </submittedName>
    <submittedName>
        <fullName evidence="5">Response regulator</fullName>
    </submittedName>
</protein>
<name>A0A265E1G3_9GAMM</name>
<feature type="modified residue" description="4-aspartylphosphate" evidence="2">
    <location>
        <position position="52"/>
    </location>
</feature>
<dbReference type="Pfam" id="PF00072">
    <property type="entry name" value="Response_reg"/>
    <property type="match status" value="1"/>
</dbReference>
<keyword evidence="4" id="KW-0808">Transferase</keyword>
<dbReference type="GO" id="GO:0000160">
    <property type="term" value="P:phosphorelay signal transduction system"/>
    <property type="evidence" value="ECO:0007669"/>
    <property type="project" value="InterPro"/>
</dbReference>
<keyword evidence="1 2" id="KW-0597">Phosphoprotein</keyword>
<dbReference type="PROSITE" id="PS50110">
    <property type="entry name" value="RESPONSE_REGULATORY"/>
    <property type="match status" value="1"/>
</dbReference>
<evidence type="ECO:0000313" key="5">
    <source>
        <dbReference type="EMBL" id="OZT75370.1"/>
    </source>
</evidence>
<dbReference type="InterPro" id="IPR001789">
    <property type="entry name" value="Sig_transdc_resp-reg_receiver"/>
</dbReference>
<dbReference type="SUPFAM" id="SSF52172">
    <property type="entry name" value="CheY-like"/>
    <property type="match status" value="1"/>
</dbReference>
<proteinExistence type="predicted"/>
<dbReference type="InterPro" id="IPR011006">
    <property type="entry name" value="CheY-like_superfamily"/>
</dbReference>
<dbReference type="STRING" id="1072583.KUC_1757"/>
<keyword evidence="7" id="KW-1185">Reference proteome</keyword>
<dbReference type="Proteomes" id="UP000216538">
    <property type="component" value="Unassembled WGS sequence"/>
</dbReference>
<feature type="domain" description="Response regulatory" evidence="3">
    <location>
        <begin position="2"/>
        <end position="115"/>
    </location>
</feature>
<dbReference type="EMBL" id="NPEY01000002">
    <property type="protein sequence ID" value="OZT75370.1"/>
    <property type="molecule type" value="Genomic_DNA"/>
</dbReference>